<dbReference type="RefSeq" id="WP_110309224.1">
    <property type="nucleotide sequence ID" value="NZ_QICL01000001.1"/>
</dbReference>
<feature type="transmembrane region" description="Helical" evidence="1">
    <location>
        <begin position="32"/>
        <end position="51"/>
    </location>
</feature>
<protein>
    <submittedName>
        <fullName evidence="2">Uncharacterized protein</fullName>
    </submittedName>
</protein>
<feature type="transmembrane region" description="Helical" evidence="1">
    <location>
        <begin position="107"/>
        <end position="133"/>
    </location>
</feature>
<evidence type="ECO:0000313" key="3">
    <source>
        <dbReference type="Proteomes" id="UP000247973"/>
    </source>
</evidence>
<accession>A0A2V3PU87</accession>
<name>A0A2V3PU87_9BACT</name>
<feature type="transmembrane region" description="Helical" evidence="1">
    <location>
        <begin position="5"/>
        <end position="26"/>
    </location>
</feature>
<feature type="transmembrane region" description="Helical" evidence="1">
    <location>
        <begin position="63"/>
        <end position="87"/>
    </location>
</feature>
<dbReference type="AlphaFoldDB" id="A0A2V3PU87"/>
<proteinExistence type="predicted"/>
<keyword evidence="1" id="KW-0472">Membrane</keyword>
<dbReference type="EMBL" id="QICL01000001">
    <property type="protein sequence ID" value="PXV69277.1"/>
    <property type="molecule type" value="Genomic_DNA"/>
</dbReference>
<keyword evidence="1" id="KW-0812">Transmembrane</keyword>
<sequence>MNRRLIILLCIFSNLLLGNGIIYWWASSSASINWDLMIGMSLSCVLCYLFIFKYINFKSWNIIKLMFFSIFTCVVIELIGCSFASVVTGLKKEESDYFFDTLKGLGIGFFLGIMGNILMFPITITMGVLNLFWFRKFQKSLALEY</sequence>
<comment type="caution">
    <text evidence="2">The sequence shown here is derived from an EMBL/GenBank/DDBJ whole genome shotgun (WGS) entry which is preliminary data.</text>
</comment>
<gene>
    <name evidence="2" type="ORF">CLV62_101546</name>
</gene>
<evidence type="ECO:0000313" key="2">
    <source>
        <dbReference type="EMBL" id="PXV69277.1"/>
    </source>
</evidence>
<dbReference type="OrthoDB" id="998154at2"/>
<organism evidence="2 3">
    <name type="scientific">Dysgonomonas alginatilytica</name>
    <dbReference type="NCBI Taxonomy" id="1605892"/>
    <lineage>
        <taxon>Bacteria</taxon>
        <taxon>Pseudomonadati</taxon>
        <taxon>Bacteroidota</taxon>
        <taxon>Bacteroidia</taxon>
        <taxon>Bacteroidales</taxon>
        <taxon>Dysgonomonadaceae</taxon>
        <taxon>Dysgonomonas</taxon>
    </lineage>
</organism>
<keyword evidence="3" id="KW-1185">Reference proteome</keyword>
<dbReference type="Proteomes" id="UP000247973">
    <property type="component" value="Unassembled WGS sequence"/>
</dbReference>
<keyword evidence="1" id="KW-1133">Transmembrane helix</keyword>
<reference evidence="2 3" key="1">
    <citation type="submission" date="2018-03" db="EMBL/GenBank/DDBJ databases">
        <title>Genomic Encyclopedia of Archaeal and Bacterial Type Strains, Phase II (KMG-II): from individual species to whole genera.</title>
        <authorList>
            <person name="Goeker M."/>
        </authorList>
    </citation>
    <scope>NUCLEOTIDE SEQUENCE [LARGE SCALE GENOMIC DNA]</scope>
    <source>
        <strain evidence="2 3">DSM 100214</strain>
    </source>
</reference>
<evidence type="ECO:0000256" key="1">
    <source>
        <dbReference type="SAM" id="Phobius"/>
    </source>
</evidence>